<sequence length="190" mass="20387">MGSGNSKQKNAAAETVPRGNAARKLEKVHSSVVKIGWRDGGQESISHAGQGNSPENPGRRKATEREMLTAAEMCDNDYVLKSLEEDGLDVQTTSQDGDNLALIAAGTNNIDMLEYVLQRFPHLAWQPNQAGLTALHVAAMQGFEEALAVMIKANIPMGLDLKHADMHDGPGAPEDADDMALDLIEGENAR</sequence>
<gene>
    <name evidence="3" type="ORF">DUNSADRAFT_14480</name>
</gene>
<protein>
    <submittedName>
        <fullName evidence="3">Uncharacterized protein</fullName>
    </submittedName>
</protein>
<keyword evidence="4" id="KW-1185">Reference proteome</keyword>
<comment type="caution">
    <text evidence="3">The sequence shown here is derived from an EMBL/GenBank/DDBJ whole genome shotgun (WGS) entry which is preliminary data.</text>
</comment>
<dbReference type="Proteomes" id="UP000815325">
    <property type="component" value="Unassembled WGS sequence"/>
</dbReference>
<feature type="region of interest" description="Disordered" evidence="2">
    <location>
        <begin position="1"/>
        <end position="61"/>
    </location>
</feature>
<dbReference type="SMART" id="SM00248">
    <property type="entry name" value="ANK"/>
    <property type="match status" value="2"/>
</dbReference>
<accession>A0ABQ7H2J4</accession>
<dbReference type="InterPro" id="IPR002110">
    <property type="entry name" value="Ankyrin_rpt"/>
</dbReference>
<name>A0ABQ7H2J4_DUNSA</name>
<evidence type="ECO:0000256" key="1">
    <source>
        <dbReference type="PROSITE-ProRule" id="PRU00023"/>
    </source>
</evidence>
<organism evidence="3 4">
    <name type="scientific">Dunaliella salina</name>
    <name type="common">Green alga</name>
    <name type="synonym">Protococcus salinus</name>
    <dbReference type="NCBI Taxonomy" id="3046"/>
    <lineage>
        <taxon>Eukaryota</taxon>
        <taxon>Viridiplantae</taxon>
        <taxon>Chlorophyta</taxon>
        <taxon>core chlorophytes</taxon>
        <taxon>Chlorophyceae</taxon>
        <taxon>CS clade</taxon>
        <taxon>Chlamydomonadales</taxon>
        <taxon>Dunaliellaceae</taxon>
        <taxon>Dunaliella</taxon>
    </lineage>
</organism>
<feature type="compositionally biased region" description="Polar residues" evidence="2">
    <location>
        <begin position="43"/>
        <end position="55"/>
    </location>
</feature>
<evidence type="ECO:0000313" key="3">
    <source>
        <dbReference type="EMBL" id="KAF5841081.1"/>
    </source>
</evidence>
<feature type="repeat" description="ANK" evidence="1">
    <location>
        <begin position="130"/>
        <end position="166"/>
    </location>
</feature>
<evidence type="ECO:0000313" key="4">
    <source>
        <dbReference type="Proteomes" id="UP000815325"/>
    </source>
</evidence>
<dbReference type="Pfam" id="PF12796">
    <property type="entry name" value="Ank_2"/>
    <property type="match status" value="1"/>
</dbReference>
<dbReference type="SUPFAM" id="SSF48403">
    <property type="entry name" value="Ankyrin repeat"/>
    <property type="match status" value="1"/>
</dbReference>
<proteinExistence type="predicted"/>
<dbReference type="Gene3D" id="1.25.40.20">
    <property type="entry name" value="Ankyrin repeat-containing domain"/>
    <property type="match status" value="1"/>
</dbReference>
<reference evidence="3" key="1">
    <citation type="submission" date="2017-08" db="EMBL/GenBank/DDBJ databases">
        <authorList>
            <person name="Polle J.E."/>
            <person name="Barry K."/>
            <person name="Cushman J."/>
            <person name="Schmutz J."/>
            <person name="Tran D."/>
            <person name="Hathwaick L.T."/>
            <person name="Yim W.C."/>
            <person name="Jenkins J."/>
            <person name="Mckie-Krisberg Z.M."/>
            <person name="Prochnik S."/>
            <person name="Lindquist E."/>
            <person name="Dockter R.B."/>
            <person name="Adam C."/>
            <person name="Molina H."/>
            <person name="Bunkerborg J."/>
            <person name="Jin E."/>
            <person name="Buchheim M."/>
            <person name="Magnuson J."/>
        </authorList>
    </citation>
    <scope>NUCLEOTIDE SEQUENCE</scope>
    <source>
        <strain evidence="3">CCAP 19/18</strain>
    </source>
</reference>
<keyword evidence="1" id="KW-0040">ANK repeat</keyword>
<dbReference type="InterPro" id="IPR036770">
    <property type="entry name" value="Ankyrin_rpt-contain_sf"/>
</dbReference>
<dbReference type="PROSITE" id="PS50088">
    <property type="entry name" value="ANK_REPEAT"/>
    <property type="match status" value="1"/>
</dbReference>
<dbReference type="EMBL" id="MU069495">
    <property type="protein sequence ID" value="KAF5841081.1"/>
    <property type="molecule type" value="Genomic_DNA"/>
</dbReference>
<evidence type="ECO:0000256" key="2">
    <source>
        <dbReference type="SAM" id="MobiDB-lite"/>
    </source>
</evidence>